<organism evidence="2 3">
    <name type="scientific">Hypothenemus hampei</name>
    <name type="common">Coffee berry borer</name>
    <dbReference type="NCBI Taxonomy" id="57062"/>
    <lineage>
        <taxon>Eukaryota</taxon>
        <taxon>Metazoa</taxon>
        <taxon>Ecdysozoa</taxon>
        <taxon>Arthropoda</taxon>
        <taxon>Hexapoda</taxon>
        <taxon>Insecta</taxon>
        <taxon>Pterygota</taxon>
        <taxon>Neoptera</taxon>
        <taxon>Endopterygota</taxon>
        <taxon>Coleoptera</taxon>
        <taxon>Polyphaga</taxon>
        <taxon>Cucujiformia</taxon>
        <taxon>Curculionidae</taxon>
        <taxon>Scolytinae</taxon>
        <taxon>Hypothenemus</taxon>
    </lineage>
</organism>
<protein>
    <recommendedName>
        <fullName evidence="1">Diacylglycerol kinase type I N-terminal domain-containing protein</fullName>
    </recommendedName>
</protein>
<proteinExistence type="predicted"/>
<name>A0ABD1F9J4_HYPHA</name>
<dbReference type="AlphaFoldDB" id="A0ABD1F9J4"/>
<comment type="caution">
    <text evidence="2">The sequence shown here is derived from an EMBL/GenBank/DDBJ whole genome shotgun (WGS) entry which is preliminary data.</text>
</comment>
<keyword evidence="3" id="KW-1185">Reference proteome</keyword>
<feature type="domain" description="Diacylglycerol kinase type I N-terminal" evidence="1">
    <location>
        <begin position="70"/>
        <end position="112"/>
    </location>
</feature>
<dbReference type="InterPro" id="IPR038199">
    <property type="entry name" value="DGK_typeI_N_sf"/>
</dbReference>
<dbReference type="Pfam" id="PF14513">
    <property type="entry name" value="DAG_kinase_N"/>
    <property type="match status" value="1"/>
</dbReference>
<sequence length="115" mass="13461">MDPLWHLAFLIDNHKLEFLIRHRFLRIILFTSFRSPELKIPVNSLRCSSQLDHARKAREIGIFATMASLQWEKLSPQEFQQLQDLAEYANKKLQDVLVEFCGTGPPYKHNPDGVR</sequence>
<evidence type="ECO:0000313" key="3">
    <source>
        <dbReference type="Proteomes" id="UP001566132"/>
    </source>
</evidence>
<gene>
    <name evidence="2" type="ORF">ABEB36_003336</name>
</gene>
<evidence type="ECO:0000259" key="1">
    <source>
        <dbReference type="Pfam" id="PF14513"/>
    </source>
</evidence>
<dbReference type="Gene3D" id="1.10.238.110">
    <property type="entry name" value="Diacylglycerol kinase alpha"/>
    <property type="match status" value="1"/>
</dbReference>
<accession>A0ABD1F9J4</accession>
<evidence type="ECO:0000313" key="2">
    <source>
        <dbReference type="EMBL" id="KAL1514006.1"/>
    </source>
</evidence>
<dbReference type="EMBL" id="JBDJPC010000002">
    <property type="protein sequence ID" value="KAL1514006.1"/>
    <property type="molecule type" value="Genomic_DNA"/>
</dbReference>
<reference evidence="2 3" key="1">
    <citation type="submission" date="2024-05" db="EMBL/GenBank/DDBJ databases">
        <title>Genetic variation in Jamaican populations of the coffee berry borer (Hypothenemus hampei).</title>
        <authorList>
            <person name="Errbii M."/>
            <person name="Myrie A."/>
        </authorList>
    </citation>
    <scope>NUCLEOTIDE SEQUENCE [LARGE SCALE GENOMIC DNA]</scope>
    <source>
        <strain evidence="2">JA-Hopewell-2020-01-JO</strain>
        <tissue evidence="2">Whole body</tissue>
    </source>
</reference>
<dbReference type="InterPro" id="IPR011992">
    <property type="entry name" value="EF-hand-dom_pair"/>
</dbReference>
<dbReference type="InterPro" id="IPR029477">
    <property type="entry name" value="DAG_kinase_typeI_N"/>
</dbReference>
<dbReference type="Proteomes" id="UP001566132">
    <property type="component" value="Unassembled WGS sequence"/>
</dbReference>
<dbReference type="SUPFAM" id="SSF47473">
    <property type="entry name" value="EF-hand"/>
    <property type="match status" value="1"/>
</dbReference>